<sequence length="124" mass="13324">MLRTLTGIRCGELWPQQAARQLATLDRMLGGRLAVNIISSDLRGETPASGPRCRRATEVMTVLRALLNGQTIDHSGEFYTLTHATKRGHSARSRSSASPFSTQLKTAQLSAANCRRGTSGAISA</sequence>
<dbReference type="GO" id="GO:0008726">
    <property type="term" value="F:alkanesulfonate monooxygenase activity"/>
    <property type="evidence" value="ECO:0007669"/>
    <property type="project" value="TreeGrafter"/>
</dbReference>
<dbReference type="EMBL" id="VITO01000005">
    <property type="protein sequence ID" value="TWB28283.1"/>
    <property type="molecule type" value="Genomic_DNA"/>
</dbReference>
<organism evidence="6 7">
    <name type="scientific">Nitrospirillum amazonense</name>
    <dbReference type="NCBI Taxonomy" id="28077"/>
    <lineage>
        <taxon>Bacteria</taxon>
        <taxon>Pseudomonadati</taxon>
        <taxon>Pseudomonadota</taxon>
        <taxon>Alphaproteobacteria</taxon>
        <taxon>Rhodospirillales</taxon>
        <taxon>Azospirillaceae</taxon>
        <taxon>Nitrospirillum</taxon>
    </lineage>
</organism>
<dbReference type="Gene3D" id="3.20.20.30">
    <property type="entry name" value="Luciferase-like domain"/>
    <property type="match status" value="1"/>
</dbReference>
<comment type="caution">
    <text evidence="6">The sequence shown here is derived from an EMBL/GenBank/DDBJ whole genome shotgun (WGS) entry which is preliminary data.</text>
</comment>
<dbReference type="InterPro" id="IPR036661">
    <property type="entry name" value="Luciferase-like_sf"/>
</dbReference>
<keyword evidence="2" id="KW-0288">FMN</keyword>
<keyword evidence="7" id="KW-1185">Reference proteome</keyword>
<keyword evidence="1" id="KW-0285">Flavoprotein</keyword>
<dbReference type="Pfam" id="PF00296">
    <property type="entry name" value="Bac_luciferase"/>
    <property type="match status" value="1"/>
</dbReference>
<dbReference type="AlphaFoldDB" id="A0A560G313"/>
<evidence type="ECO:0000256" key="4">
    <source>
        <dbReference type="ARBA" id="ARBA00023033"/>
    </source>
</evidence>
<keyword evidence="3" id="KW-0560">Oxidoreductase</keyword>
<evidence type="ECO:0000313" key="7">
    <source>
        <dbReference type="Proteomes" id="UP000316545"/>
    </source>
</evidence>
<evidence type="ECO:0000256" key="1">
    <source>
        <dbReference type="ARBA" id="ARBA00022630"/>
    </source>
</evidence>
<dbReference type="PANTHER" id="PTHR42847">
    <property type="entry name" value="ALKANESULFONATE MONOOXYGENASE"/>
    <property type="match status" value="1"/>
</dbReference>
<proteinExistence type="predicted"/>
<dbReference type="InterPro" id="IPR050172">
    <property type="entry name" value="SsuD_RutA_monooxygenase"/>
</dbReference>
<evidence type="ECO:0000313" key="6">
    <source>
        <dbReference type="EMBL" id="TWB28283.1"/>
    </source>
</evidence>
<evidence type="ECO:0000256" key="2">
    <source>
        <dbReference type="ARBA" id="ARBA00022643"/>
    </source>
</evidence>
<keyword evidence="4 6" id="KW-0503">Monooxygenase</keyword>
<evidence type="ECO:0000256" key="3">
    <source>
        <dbReference type="ARBA" id="ARBA00023002"/>
    </source>
</evidence>
<dbReference type="Proteomes" id="UP000316545">
    <property type="component" value="Unassembled WGS sequence"/>
</dbReference>
<name>A0A560G313_9PROT</name>
<dbReference type="SUPFAM" id="SSF51679">
    <property type="entry name" value="Bacterial luciferase-like"/>
    <property type="match status" value="1"/>
</dbReference>
<feature type="domain" description="Luciferase-like" evidence="5">
    <location>
        <begin position="5"/>
        <end position="87"/>
    </location>
</feature>
<evidence type="ECO:0000259" key="5">
    <source>
        <dbReference type="Pfam" id="PF00296"/>
    </source>
</evidence>
<reference evidence="6 7" key="1">
    <citation type="submission" date="2019-06" db="EMBL/GenBank/DDBJ databases">
        <title>Genomic Encyclopedia of Type Strains, Phase IV (KMG-V): Genome sequencing to study the core and pangenomes of soil and plant-associated prokaryotes.</title>
        <authorList>
            <person name="Whitman W."/>
        </authorList>
    </citation>
    <scope>NUCLEOTIDE SEQUENCE [LARGE SCALE GENOMIC DNA]</scope>
    <source>
        <strain evidence="6 7">BR 11865</strain>
    </source>
</reference>
<accession>A0A560G313</accession>
<dbReference type="PANTHER" id="PTHR42847:SF4">
    <property type="entry name" value="ALKANESULFONATE MONOOXYGENASE-RELATED"/>
    <property type="match status" value="1"/>
</dbReference>
<dbReference type="RefSeq" id="WP_246138569.1">
    <property type="nucleotide sequence ID" value="NZ_VITO01000005.1"/>
</dbReference>
<dbReference type="InterPro" id="IPR011251">
    <property type="entry name" value="Luciferase-like_dom"/>
</dbReference>
<dbReference type="GO" id="GO:0046306">
    <property type="term" value="P:alkanesulfonate catabolic process"/>
    <property type="evidence" value="ECO:0007669"/>
    <property type="project" value="TreeGrafter"/>
</dbReference>
<protein>
    <submittedName>
        <fullName evidence="6">Luciferase-like monooxygenase</fullName>
    </submittedName>
</protein>
<gene>
    <name evidence="6" type="ORF">FBZ88_1052</name>
</gene>